<comment type="subcellular location">
    <subcellularLocation>
        <location evidence="1">Cell membrane</location>
        <topology evidence="1">Multi-pass membrane protein</topology>
    </subcellularLocation>
</comment>
<dbReference type="PROSITE" id="PS00211">
    <property type="entry name" value="ABC_TRANSPORTER_1"/>
    <property type="match status" value="1"/>
</dbReference>
<feature type="domain" description="ABC transporter" evidence="9">
    <location>
        <begin position="366"/>
        <end position="599"/>
    </location>
</feature>
<dbReference type="PANTHER" id="PTHR43394">
    <property type="entry name" value="ATP-DEPENDENT PERMEASE MDL1, MITOCHONDRIAL"/>
    <property type="match status" value="1"/>
</dbReference>
<dbReference type="SUPFAM" id="SSF90123">
    <property type="entry name" value="ABC transporter transmembrane region"/>
    <property type="match status" value="1"/>
</dbReference>
<evidence type="ECO:0000256" key="6">
    <source>
        <dbReference type="ARBA" id="ARBA00023136"/>
    </source>
</evidence>
<feature type="transmembrane region" description="Helical" evidence="8">
    <location>
        <begin position="88"/>
        <end position="113"/>
    </location>
</feature>
<dbReference type="InterPro" id="IPR017871">
    <property type="entry name" value="ABC_transporter-like_CS"/>
</dbReference>
<evidence type="ECO:0000313" key="11">
    <source>
        <dbReference type="EMBL" id="KAB3523629.1"/>
    </source>
</evidence>
<feature type="region of interest" description="Disordered" evidence="7">
    <location>
        <begin position="1"/>
        <end position="24"/>
    </location>
</feature>
<evidence type="ECO:0000259" key="10">
    <source>
        <dbReference type="PROSITE" id="PS50929"/>
    </source>
</evidence>
<dbReference type="PANTHER" id="PTHR43394:SF1">
    <property type="entry name" value="ATP-BINDING CASSETTE SUB-FAMILY B MEMBER 10, MITOCHONDRIAL"/>
    <property type="match status" value="1"/>
</dbReference>
<gene>
    <name evidence="11" type="ORF">F8377_02675</name>
</gene>
<evidence type="ECO:0000259" key="9">
    <source>
        <dbReference type="PROSITE" id="PS50893"/>
    </source>
</evidence>
<feature type="transmembrane region" description="Helical" evidence="8">
    <location>
        <begin position="48"/>
        <end position="68"/>
    </location>
</feature>
<feature type="region of interest" description="Disordered" evidence="7">
    <location>
        <begin position="577"/>
        <end position="611"/>
    </location>
</feature>
<keyword evidence="6 8" id="KW-0472">Membrane</keyword>
<dbReference type="CDD" id="cd07346">
    <property type="entry name" value="ABC_6TM_exporters"/>
    <property type="match status" value="1"/>
</dbReference>
<dbReference type="Proteomes" id="UP000436181">
    <property type="component" value="Unassembled WGS sequence"/>
</dbReference>
<dbReference type="InterPro" id="IPR003439">
    <property type="entry name" value="ABC_transporter-like_ATP-bd"/>
</dbReference>
<feature type="transmembrane region" description="Helical" evidence="8">
    <location>
        <begin position="189"/>
        <end position="207"/>
    </location>
</feature>
<dbReference type="InterPro" id="IPR027417">
    <property type="entry name" value="P-loop_NTPase"/>
</dbReference>
<name>A0ABQ6VHE2_9CORY</name>
<evidence type="ECO:0000256" key="7">
    <source>
        <dbReference type="SAM" id="MobiDB-lite"/>
    </source>
</evidence>
<dbReference type="SUPFAM" id="SSF52540">
    <property type="entry name" value="P-loop containing nucleoside triphosphate hydrolases"/>
    <property type="match status" value="1"/>
</dbReference>
<dbReference type="PROSITE" id="PS50929">
    <property type="entry name" value="ABC_TM1F"/>
    <property type="match status" value="1"/>
</dbReference>
<evidence type="ECO:0000256" key="3">
    <source>
        <dbReference type="ARBA" id="ARBA00022741"/>
    </source>
</evidence>
<feature type="compositionally biased region" description="Low complexity" evidence="7">
    <location>
        <begin position="577"/>
        <end position="601"/>
    </location>
</feature>
<dbReference type="InterPro" id="IPR003593">
    <property type="entry name" value="AAA+_ATPase"/>
</dbReference>
<proteinExistence type="predicted"/>
<dbReference type="InterPro" id="IPR011527">
    <property type="entry name" value="ABC1_TM_dom"/>
</dbReference>
<accession>A0ABQ6VHE2</accession>
<dbReference type="PROSITE" id="PS50893">
    <property type="entry name" value="ABC_TRANSPORTER_2"/>
    <property type="match status" value="1"/>
</dbReference>
<evidence type="ECO:0000256" key="1">
    <source>
        <dbReference type="ARBA" id="ARBA00004651"/>
    </source>
</evidence>
<reference evidence="11 12" key="1">
    <citation type="submission" date="2019-10" db="EMBL/GenBank/DDBJ databases">
        <title>Corynebacterium sp novel species isolated from the respiratory tract of Marmot.</title>
        <authorList>
            <person name="Zhang G."/>
        </authorList>
    </citation>
    <scope>NUCLEOTIDE SEQUENCE [LARGE SCALE GENOMIC DNA]</scope>
    <source>
        <strain evidence="11 12">336</strain>
    </source>
</reference>
<evidence type="ECO:0000313" key="12">
    <source>
        <dbReference type="Proteomes" id="UP000436181"/>
    </source>
</evidence>
<evidence type="ECO:0000256" key="8">
    <source>
        <dbReference type="SAM" id="Phobius"/>
    </source>
</evidence>
<evidence type="ECO:0000256" key="5">
    <source>
        <dbReference type="ARBA" id="ARBA00022989"/>
    </source>
</evidence>
<feature type="transmembrane region" description="Helical" evidence="8">
    <location>
        <begin position="279"/>
        <end position="302"/>
    </location>
</feature>
<keyword evidence="4 11" id="KW-0067">ATP-binding</keyword>
<dbReference type="Gene3D" id="1.20.1560.10">
    <property type="entry name" value="ABC transporter type 1, transmembrane domain"/>
    <property type="match status" value="1"/>
</dbReference>
<dbReference type="Gene3D" id="3.40.50.300">
    <property type="entry name" value="P-loop containing nucleotide triphosphate hydrolases"/>
    <property type="match status" value="1"/>
</dbReference>
<dbReference type="Pfam" id="PF00005">
    <property type="entry name" value="ABC_tran"/>
    <property type="match status" value="1"/>
</dbReference>
<keyword evidence="12" id="KW-1185">Reference proteome</keyword>
<dbReference type="GO" id="GO:0005524">
    <property type="term" value="F:ATP binding"/>
    <property type="evidence" value="ECO:0007669"/>
    <property type="project" value="UniProtKB-KW"/>
</dbReference>
<dbReference type="Pfam" id="PF00664">
    <property type="entry name" value="ABC_membrane"/>
    <property type="match status" value="1"/>
</dbReference>
<dbReference type="EMBL" id="WBZJ01000001">
    <property type="protein sequence ID" value="KAB3523629.1"/>
    <property type="molecule type" value="Genomic_DNA"/>
</dbReference>
<keyword evidence="5 8" id="KW-1133">Transmembrane helix</keyword>
<evidence type="ECO:0000256" key="4">
    <source>
        <dbReference type="ARBA" id="ARBA00022840"/>
    </source>
</evidence>
<evidence type="ECO:0000256" key="2">
    <source>
        <dbReference type="ARBA" id="ARBA00022692"/>
    </source>
</evidence>
<keyword evidence="3" id="KW-0547">Nucleotide-binding</keyword>
<organism evidence="11 12">
    <name type="scientific">Corynebacterium zhongnanshanii</name>
    <dbReference type="NCBI Taxonomy" id="2768834"/>
    <lineage>
        <taxon>Bacteria</taxon>
        <taxon>Bacillati</taxon>
        <taxon>Actinomycetota</taxon>
        <taxon>Actinomycetes</taxon>
        <taxon>Mycobacteriales</taxon>
        <taxon>Corynebacteriaceae</taxon>
        <taxon>Corynebacterium</taxon>
    </lineage>
</organism>
<dbReference type="InterPro" id="IPR036640">
    <property type="entry name" value="ABC1_TM_sf"/>
</dbReference>
<feature type="domain" description="ABC transmembrane type-1" evidence="10">
    <location>
        <begin position="54"/>
        <end position="328"/>
    </location>
</feature>
<dbReference type="InterPro" id="IPR039421">
    <property type="entry name" value="Type_1_exporter"/>
</dbReference>
<keyword evidence="2 8" id="KW-0812">Transmembrane</keyword>
<sequence>MEKTLSHSTEELEESQAPREPARAADSRAKLKAGQAALKKLLAPVQPIIYCAQFLALVSSVLAVAPYVALVALGSALFDGDTERIRTIAQWVITAFLGQLFLYFLALLITHLADVKLVGINRRRIVAALSQAPLSWFGQTNSGRVRKAVEDDTLTLHTLTAHAPVEQVAAIVTPLSLVTYAFILDWRLGLLAIATVPIYLAIQAYSMKDMGTKTAEMDNYLGKVSATAVEFAEGISVVKAFGTVGKAHGRYRDAAARFADFYYEWVKPLLRVSALSESVIAVPVLLLINVGAGSLLVASGTVTVAEAIATTLIALVIPGTIQTIGMMMWSYQLAGNAALRLDEVMNLTPVVEGTRELDPRNRDVTAAFHDVSFSYDANSPVLRNFTLTLEPGTVTALIGPSGSGKSTAATMLARFQNPDSGHITIDGVDIRELSFASLYRTVAFVLQDPHLVRMSIRDNIRLNRPNVSDDEVWAAADAARIADDIRALPAGLDTVVGEGTSLSGGQQQRISIARAIVADTPILILDEATAATDPDSEAEIQAALTRLVAGKTVLVIAHKPESIKGADQVIELEPVTSGAVSAGAHSSSAPTSGISSSSAPNPRAPKESTNV</sequence>
<dbReference type="SMART" id="SM00382">
    <property type="entry name" value="AAA"/>
    <property type="match status" value="1"/>
</dbReference>
<protein>
    <submittedName>
        <fullName evidence="11">ABC transporter ATP-binding protein</fullName>
    </submittedName>
</protein>
<feature type="transmembrane region" description="Helical" evidence="8">
    <location>
        <begin position="308"/>
        <end position="331"/>
    </location>
</feature>
<comment type="caution">
    <text evidence="11">The sequence shown here is derived from an EMBL/GenBank/DDBJ whole genome shotgun (WGS) entry which is preliminary data.</text>
</comment>